<reference evidence="1 2" key="1">
    <citation type="submission" date="2017-11" db="EMBL/GenBank/DDBJ databases">
        <title>De-novo sequencing of pomegranate (Punica granatum L.) genome.</title>
        <authorList>
            <person name="Akparov Z."/>
            <person name="Amiraslanov A."/>
            <person name="Hajiyeva S."/>
            <person name="Abbasov M."/>
            <person name="Kaur K."/>
            <person name="Hamwieh A."/>
            <person name="Solovyev V."/>
            <person name="Salamov A."/>
            <person name="Braich B."/>
            <person name="Kosarev P."/>
            <person name="Mahmoud A."/>
            <person name="Hajiyev E."/>
            <person name="Babayeva S."/>
            <person name="Izzatullayeva V."/>
            <person name="Mammadov A."/>
            <person name="Mammadov A."/>
            <person name="Sharifova S."/>
            <person name="Ojaghi J."/>
            <person name="Eynullazada K."/>
            <person name="Bayramov B."/>
            <person name="Abdulazimova A."/>
            <person name="Shahmuradov I."/>
        </authorList>
    </citation>
    <scope>NUCLEOTIDE SEQUENCE [LARGE SCALE GENOMIC DNA]</scope>
    <source>
        <strain evidence="2">cv. AG2017</strain>
        <tissue evidence="1">Leaf</tissue>
    </source>
</reference>
<evidence type="ECO:0000313" key="2">
    <source>
        <dbReference type="Proteomes" id="UP000233551"/>
    </source>
</evidence>
<gene>
    <name evidence="1" type="ORF">CRG98_008922</name>
</gene>
<evidence type="ECO:0000313" key="1">
    <source>
        <dbReference type="EMBL" id="PKI70689.1"/>
    </source>
</evidence>
<organism evidence="1 2">
    <name type="scientific">Punica granatum</name>
    <name type="common">Pomegranate</name>
    <dbReference type="NCBI Taxonomy" id="22663"/>
    <lineage>
        <taxon>Eukaryota</taxon>
        <taxon>Viridiplantae</taxon>
        <taxon>Streptophyta</taxon>
        <taxon>Embryophyta</taxon>
        <taxon>Tracheophyta</taxon>
        <taxon>Spermatophyta</taxon>
        <taxon>Magnoliopsida</taxon>
        <taxon>eudicotyledons</taxon>
        <taxon>Gunneridae</taxon>
        <taxon>Pentapetalae</taxon>
        <taxon>rosids</taxon>
        <taxon>malvids</taxon>
        <taxon>Myrtales</taxon>
        <taxon>Lythraceae</taxon>
        <taxon>Punica</taxon>
    </lineage>
</organism>
<protein>
    <submittedName>
        <fullName evidence="1">Uncharacterized protein</fullName>
    </submittedName>
</protein>
<accession>A0A2I0KQH4</accession>
<comment type="caution">
    <text evidence="1">The sequence shown here is derived from an EMBL/GenBank/DDBJ whole genome shotgun (WGS) entry which is preliminary data.</text>
</comment>
<sequence length="97" mass="11038">MNGKTLTNLRGSRRRTEQVITSKVLRRSQEDLNSVLRLQTARGKATRVGILPPMLVYHIWHPGSPSFALSSPPWNEFSILLIQLPKVYYPALIVENL</sequence>
<dbReference type="EMBL" id="PGOL01000434">
    <property type="protein sequence ID" value="PKI70689.1"/>
    <property type="molecule type" value="Genomic_DNA"/>
</dbReference>
<name>A0A2I0KQH4_PUNGR</name>
<dbReference type="AlphaFoldDB" id="A0A2I0KQH4"/>
<proteinExistence type="predicted"/>
<dbReference type="Proteomes" id="UP000233551">
    <property type="component" value="Unassembled WGS sequence"/>
</dbReference>
<keyword evidence="2" id="KW-1185">Reference proteome</keyword>